<evidence type="ECO:0000313" key="4">
    <source>
        <dbReference type="EMBL" id="NVO23008.1"/>
    </source>
</evidence>
<feature type="signal peptide" evidence="2">
    <location>
        <begin position="1"/>
        <end position="26"/>
    </location>
</feature>
<dbReference type="GO" id="GO:0004553">
    <property type="term" value="F:hydrolase activity, hydrolyzing O-glycosyl compounds"/>
    <property type="evidence" value="ECO:0007669"/>
    <property type="project" value="InterPro"/>
</dbReference>
<dbReference type="SUPFAM" id="SSF49899">
    <property type="entry name" value="Concanavalin A-like lectins/glucanases"/>
    <property type="match status" value="1"/>
</dbReference>
<dbReference type="InterPro" id="IPR013320">
    <property type="entry name" value="ConA-like_dom_sf"/>
</dbReference>
<feature type="domain" description="GH16" evidence="3">
    <location>
        <begin position="53"/>
        <end position="346"/>
    </location>
</feature>
<dbReference type="RefSeq" id="WP_177157099.1">
    <property type="nucleotide sequence ID" value="NZ_JABCJE010000002.1"/>
</dbReference>
<dbReference type="EMBL" id="JABCJE010000002">
    <property type="protein sequence ID" value="NVO23008.1"/>
    <property type="molecule type" value="Genomic_DNA"/>
</dbReference>
<dbReference type="InterPro" id="IPR050546">
    <property type="entry name" value="Glycosyl_Hydrlase_16"/>
</dbReference>
<evidence type="ECO:0000313" key="5">
    <source>
        <dbReference type="Proteomes" id="UP000592216"/>
    </source>
</evidence>
<name>A0A850Q7N5_9RHOB</name>
<comment type="similarity">
    <text evidence="1">Belongs to the glycosyl hydrolase 16 family.</text>
</comment>
<dbReference type="PANTHER" id="PTHR10963">
    <property type="entry name" value="GLYCOSYL HYDROLASE-RELATED"/>
    <property type="match status" value="1"/>
</dbReference>
<comment type="caution">
    <text evidence="4">The sequence shown here is derived from an EMBL/GenBank/DDBJ whole genome shotgun (WGS) entry which is preliminary data.</text>
</comment>
<evidence type="ECO:0000259" key="3">
    <source>
        <dbReference type="PROSITE" id="PS51762"/>
    </source>
</evidence>
<proteinExistence type="inferred from homology"/>
<dbReference type="InterPro" id="IPR000757">
    <property type="entry name" value="Beta-glucanase-like"/>
</dbReference>
<dbReference type="GO" id="GO:0005975">
    <property type="term" value="P:carbohydrate metabolic process"/>
    <property type="evidence" value="ECO:0007669"/>
    <property type="project" value="InterPro"/>
</dbReference>
<evidence type="ECO:0000256" key="1">
    <source>
        <dbReference type="ARBA" id="ARBA00006865"/>
    </source>
</evidence>
<protein>
    <submittedName>
        <fullName evidence="4">Family 16 glycosylhydrolase</fullName>
    </submittedName>
</protein>
<dbReference type="InterPro" id="IPR011049">
    <property type="entry name" value="Serralysin-like_metalloprot_C"/>
</dbReference>
<dbReference type="PROSITE" id="PS51257">
    <property type="entry name" value="PROKAR_LIPOPROTEIN"/>
    <property type="match status" value="1"/>
</dbReference>
<reference evidence="4 5" key="1">
    <citation type="submission" date="2020-04" db="EMBL/GenBank/DDBJ databases">
        <title>Donghicola sp., a member of the Rhodobacteraceae family isolated from mangrove forest in Thailand.</title>
        <authorList>
            <person name="Charoenyingcharoen P."/>
            <person name="Yukphan P."/>
        </authorList>
    </citation>
    <scope>NUCLEOTIDE SEQUENCE [LARGE SCALE GENOMIC DNA]</scope>
    <source>
        <strain evidence="4 5">B5-SW-15</strain>
    </source>
</reference>
<dbReference type="PANTHER" id="PTHR10963:SF55">
    <property type="entry name" value="GLYCOSIDE HYDROLASE FAMILY 16 PROTEIN"/>
    <property type="match status" value="1"/>
</dbReference>
<accession>A0A850Q7N5</accession>
<dbReference type="Pfam" id="PF00722">
    <property type="entry name" value="Glyco_hydro_16"/>
    <property type="match status" value="2"/>
</dbReference>
<organism evidence="4 5">
    <name type="scientific">Donghicola mangrovi</name>
    <dbReference type="NCBI Taxonomy" id="2729614"/>
    <lineage>
        <taxon>Bacteria</taxon>
        <taxon>Pseudomonadati</taxon>
        <taxon>Pseudomonadota</taxon>
        <taxon>Alphaproteobacteria</taxon>
        <taxon>Rhodobacterales</taxon>
        <taxon>Roseobacteraceae</taxon>
        <taxon>Donghicola</taxon>
    </lineage>
</organism>
<dbReference type="SUPFAM" id="SSF51120">
    <property type="entry name" value="beta-Roll"/>
    <property type="match status" value="2"/>
</dbReference>
<sequence length="670" mass="74196">MSIFRTPKFLALLFCGLSHNATMACAAPDLEGLIPILHETFDEPLQRYDGVSGVWSTIPRSRKLYTNSEETVFFDFGLFGNSCDRSLADLHEVSNGVLLLRSSRVSPECRQAIDQYLIQSGQGEIAPKIKYVTSQITTSETWSQTYGYFEIVARIPTGKGRWPAFWLTHAGPGWPPEIDIFEAYGKGLSIQTPKDGTFNVAVFFDKFDRLGRPVNSVDIQNEYSGSSPKLPIAKNKFGKTVFNFHNLVRADANFGTDIYEDFHTYSVFWEENSISFYFGSDRHNLVEVFRTPTPDDLRAPMYAIANDQFTARGGGWSPPNVDIQNILNPLNSFEISEITFYAIPPSLHIHMQDGQNPYNFGDSKIFDTPADDVIAPGDGFDLIELTDGNDKILVTKGFGNKIISGFGAGDVLHLEGFRFATSAAIFRSLTQVGGDVWLPTGADPFDPQTIVFRNALLSDFSYSQFVPLWPVAPRFFRNLAGSIPNYTAQALDEMEAKLLLPGMQFRDNGLASHFVGTERSDSFSVANSKTVIQEFHSGDIDEVFVSVDFKIPENIERGIAEREGVSLFANDDGNRLETVSDGTTLIGGNGDDLFVVSEGVKRVDIVLSYGSGLDVIRGLTPGVRILIPEGLKNFLKFSMVQNGIMLHLSDSDSLLLESVFNPDILGISFY</sequence>
<gene>
    <name evidence="4" type="ORF">HJ536_06520</name>
</gene>
<evidence type="ECO:0000256" key="2">
    <source>
        <dbReference type="SAM" id="SignalP"/>
    </source>
</evidence>
<dbReference type="Gene3D" id="2.60.120.200">
    <property type="match status" value="1"/>
</dbReference>
<keyword evidence="2" id="KW-0732">Signal</keyword>
<dbReference type="PROSITE" id="PS51762">
    <property type="entry name" value="GH16_2"/>
    <property type="match status" value="1"/>
</dbReference>
<feature type="chain" id="PRO_5032942074" evidence="2">
    <location>
        <begin position="27"/>
        <end position="670"/>
    </location>
</feature>
<keyword evidence="4" id="KW-0378">Hydrolase</keyword>
<dbReference type="Proteomes" id="UP000592216">
    <property type="component" value="Unassembled WGS sequence"/>
</dbReference>
<dbReference type="AlphaFoldDB" id="A0A850Q7N5"/>